<evidence type="ECO:0000256" key="1">
    <source>
        <dbReference type="ARBA" id="ARBA00001974"/>
    </source>
</evidence>
<evidence type="ECO:0000313" key="5">
    <source>
        <dbReference type="EMBL" id="TMJ02405.1"/>
    </source>
</evidence>
<dbReference type="EMBL" id="VBAJ01000305">
    <property type="protein sequence ID" value="TMJ02405.1"/>
    <property type="molecule type" value="Genomic_DNA"/>
</dbReference>
<evidence type="ECO:0000313" key="6">
    <source>
        <dbReference type="Proteomes" id="UP000318661"/>
    </source>
</evidence>
<dbReference type="PANTHER" id="PTHR10961">
    <property type="entry name" value="PEROXISOMAL SARCOSINE OXIDASE"/>
    <property type="match status" value="1"/>
</dbReference>
<dbReference type="InterPro" id="IPR036188">
    <property type="entry name" value="FAD/NAD-bd_sf"/>
</dbReference>
<accession>A0A537L338</accession>
<organism evidence="5 6">
    <name type="scientific">Candidatus Segetimicrobium genomatis</name>
    <dbReference type="NCBI Taxonomy" id="2569760"/>
    <lineage>
        <taxon>Bacteria</taxon>
        <taxon>Bacillati</taxon>
        <taxon>Candidatus Sysuimicrobiota</taxon>
        <taxon>Candidatus Sysuimicrobiia</taxon>
        <taxon>Candidatus Sysuimicrobiales</taxon>
        <taxon>Candidatus Segetimicrobiaceae</taxon>
        <taxon>Candidatus Segetimicrobium</taxon>
    </lineage>
</organism>
<evidence type="ECO:0000256" key="3">
    <source>
        <dbReference type="ARBA" id="ARBA00022827"/>
    </source>
</evidence>
<comment type="cofactor">
    <cofactor evidence="1">
        <name>FAD</name>
        <dbReference type="ChEBI" id="CHEBI:57692"/>
    </cofactor>
</comment>
<comment type="caution">
    <text evidence="5">The sequence shown here is derived from an EMBL/GenBank/DDBJ whole genome shotgun (WGS) entry which is preliminary data.</text>
</comment>
<evidence type="ECO:0000256" key="2">
    <source>
        <dbReference type="ARBA" id="ARBA00022630"/>
    </source>
</evidence>
<dbReference type="Proteomes" id="UP000318661">
    <property type="component" value="Unassembled WGS sequence"/>
</dbReference>
<feature type="non-terminal residue" evidence="5">
    <location>
        <position position="1"/>
    </location>
</feature>
<gene>
    <name evidence="5" type="ORF">E6G99_12230</name>
</gene>
<dbReference type="Gene3D" id="3.50.50.60">
    <property type="entry name" value="FAD/NAD(P)-binding domain"/>
    <property type="match status" value="1"/>
</dbReference>
<keyword evidence="2" id="KW-0285">Flavoprotein</keyword>
<dbReference type="GO" id="GO:0050660">
    <property type="term" value="F:flavin adenine dinucleotide binding"/>
    <property type="evidence" value="ECO:0007669"/>
    <property type="project" value="InterPro"/>
</dbReference>
<dbReference type="GO" id="GO:0008115">
    <property type="term" value="F:sarcosine oxidase activity"/>
    <property type="evidence" value="ECO:0007669"/>
    <property type="project" value="TreeGrafter"/>
</dbReference>
<sequence length="50" mass="5470">HPQWGTVTIACGFSGHGFKFASVVGEVLADLALDGRTRHRIALFRLARFS</sequence>
<keyword evidence="4" id="KW-0560">Oxidoreductase</keyword>
<dbReference type="PANTHER" id="PTHR10961:SF7">
    <property type="entry name" value="FAD DEPENDENT OXIDOREDUCTASE DOMAIN-CONTAINING PROTEIN"/>
    <property type="match status" value="1"/>
</dbReference>
<protein>
    <submittedName>
        <fullName evidence="5">N-methyl-L-tryptophan oxidase</fullName>
    </submittedName>
</protein>
<dbReference type="InterPro" id="IPR045170">
    <property type="entry name" value="MTOX"/>
</dbReference>
<name>A0A537L338_9BACT</name>
<keyword evidence="3" id="KW-0274">FAD</keyword>
<reference evidence="5 6" key="1">
    <citation type="journal article" date="2019" name="Nat. Microbiol.">
        <title>Mediterranean grassland soil C-N compound turnover is dependent on rainfall and depth, and is mediated by genomically divergent microorganisms.</title>
        <authorList>
            <person name="Diamond S."/>
            <person name="Andeer P.F."/>
            <person name="Li Z."/>
            <person name="Crits-Christoph A."/>
            <person name="Burstein D."/>
            <person name="Anantharaman K."/>
            <person name="Lane K.R."/>
            <person name="Thomas B.C."/>
            <person name="Pan C."/>
            <person name="Northen T.R."/>
            <person name="Banfield J.F."/>
        </authorList>
    </citation>
    <scope>NUCLEOTIDE SEQUENCE [LARGE SCALE GENOMIC DNA]</scope>
    <source>
        <strain evidence="5">NP_2</strain>
    </source>
</reference>
<dbReference type="AlphaFoldDB" id="A0A537L338"/>
<evidence type="ECO:0000256" key="4">
    <source>
        <dbReference type="ARBA" id="ARBA00023002"/>
    </source>
</evidence>
<proteinExistence type="predicted"/>